<dbReference type="InterPro" id="IPR004360">
    <property type="entry name" value="Glyas_Fos-R_dOase_dom"/>
</dbReference>
<accession>A0A2T4YW16</accession>
<keyword evidence="3" id="KW-1185">Reference proteome</keyword>
<dbReference type="GO" id="GO:0051213">
    <property type="term" value="F:dioxygenase activity"/>
    <property type="evidence" value="ECO:0007669"/>
    <property type="project" value="UniProtKB-KW"/>
</dbReference>
<evidence type="ECO:0000259" key="1">
    <source>
        <dbReference type="PROSITE" id="PS51819"/>
    </source>
</evidence>
<proteinExistence type="predicted"/>
<dbReference type="PROSITE" id="PS51819">
    <property type="entry name" value="VOC"/>
    <property type="match status" value="1"/>
</dbReference>
<name>A0A2T4YW16_9SPHN</name>
<dbReference type="Proteomes" id="UP000240996">
    <property type="component" value="Unassembled WGS sequence"/>
</dbReference>
<keyword evidence="2" id="KW-0456">Lyase</keyword>
<dbReference type="Pfam" id="PF00903">
    <property type="entry name" value="Glyoxalase"/>
    <property type="match status" value="1"/>
</dbReference>
<dbReference type="PANTHER" id="PTHR35006:SF2">
    <property type="entry name" value="GLYOXALASE FAMILY PROTEIN (AFU_ORTHOLOGUE AFUA_5G14830)"/>
    <property type="match status" value="1"/>
</dbReference>
<dbReference type="Gene3D" id="3.10.180.10">
    <property type="entry name" value="2,3-Dihydroxybiphenyl 1,2-Dioxygenase, domain 1"/>
    <property type="match status" value="1"/>
</dbReference>
<evidence type="ECO:0000313" key="2">
    <source>
        <dbReference type="EMBL" id="PTM47997.1"/>
    </source>
</evidence>
<gene>
    <name evidence="2" type="ORF">C8J24_1405</name>
</gene>
<dbReference type="InterPro" id="IPR037523">
    <property type="entry name" value="VOC_core"/>
</dbReference>
<dbReference type="InterPro" id="IPR029068">
    <property type="entry name" value="Glyas_Bleomycin-R_OHBP_Dase"/>
</dbReference>
<keyword evidence="2" id="KW-0223">Dioxygenase</keyword>
<dbReference type="RefSeq" id="WP_107931207.1">
    <property type="nucleotide sequence ID" value="NZ_PZZN01000001.1"/>
</dbReference>
<dbReference type="EMBL" id="PZZN01000001">
    <property type="protein sequence ID" value="PTM47997.1"/>
    <property type="molecule type" value="Genomic_DNA"/>
</dbReference>
<dbReference type="PANTHER" id="PTHR35006">
    <property type="entry name" value="GLYOXALASE FAMILY PROTEIN (AFU_ORTHOLOGUE AFUA_5G14830)"/>
    <property type="match status" value="1"/>
</dbReference>
<keyword evidence="2" id="KW-0560">Oxidoreductase</keyword>
<evidence type="ECO:0000313" key="3">
    <source>
        <dbReference type="Proteomes" id="UP000240996"/>
    </source>
</evidence>
<reference evidence="2 3" key="1">
    <citation type="submission" date="2018-04" db="EMBL/GenBank/DDBJ databases">
        <title>Genomic Encyclopedia of Type Strains, Phase III (KMG-III): the genomes of soil and plant-associated and newly described type strains.</title>
        <authorList>
            <person name="Whitman W."/>
        </authorList>
    </citation>
    <scope>NUCLEOTIDE SEQUENCE [LARGE SCALE GENOMIC DNA]</scope>
    <source>
        <strain evidence="2 3">NW12</strain>
    </source>
</reference>
<dbReference type="CDD" id="cd07262">
    <property type="entry name" value="VOC_like"/>
    <property type="match status" value="1"/>
</dbReference>
<comment type="caution">
    <text evidence="2">The sequence shown here is derived from an EMBL/GenBank/DDBJ whole genome shotgun (WGS) entry which is preliminary data.</text>
</comment>
<sequence>MADASNWLLDHTGIGVTDIVRSARFYKAALRPLGAEVVMRINSTMGPADDGDADLAGVAFGTEYPAFWLDIFHPTDVKQHTAFRATSRKAVEDFYRHGLAAGGVDNGAPGLRSDGYPAGYYAASMYDPDGNNIEAVYRDSGEST</sequence>
<organism evidence="2 3">
    <name type="scientific">Sphingomonas aerolata</name>
    <dbReference type="NCBI Taxonomy" id="185951"/>
    <lineage>
        <taxon>Bacteria</taxon>
        <taxon>Pseudomonadati</taxon>
        <taxon>Pseudomonadota</taxon>
        <taxon>Alphaproteobacteria</taxon>
        <taxon>Sphingomonadales</taxon>
        <taxon>Sphingomonadaceae</taxon>
        <taxon>Sphingomonas</taxon>
    </lineage>
</organism>
<dbReference type="AlphaFoldDB" id="A0A2T4YW16"/>
<dbReference type="SUPFAM" id="SSF54593">
    <property type="entry name" value="Glyoxalase/Bleomycin resistance protein/Dihydroxybiphenyl dioxygenase"/>
    <property type="match status" value="1"/>
</dbReference>
<protein>
    <submittedName>
        <fullName evidence="2">Catechol 2,3-dioxygenase-like lactoylglutathione lyase family enzyme</fullName>
    </submittedName>
</protein>
<dbReference type="GO" id="GO:0016829">
    <property type="term" value="F:lyase activity"/>
    <property type="evidence" value="ECO:0007669"/>
    <property type="project" value="UniProtKB-KW"/>
</dbReference>
<feature type="domain" description="VOC" evidence="1">
    <location>
        <begin position="8"/>
        <end position="138"/>
    </location>
</feature>